<name>A0AAE1EIH5_PETCI</name>
<feature type="compositionally biased region" description="Polar residues" evidence="1">
    <location>
        <begin position="76"/>
        <end position="87"/>
    </location>
</feature>
<evidence type="ECO:0000313" key="2">
    <source>
        <dbReference type="EMBL" id="KAK3852823.1"/>
    </source>
</evidence>
<comment type="caution">
    <text evidence="2">The sequence shown here is derived from an EMBL/GenBank/DDBJ whole genome shotgun (WGS) entry which is preliminary data.</text>
</comment>
<gene>
    <name evidence="2" type="ORF">Pcinc_040607</name>
</gene>
<sequence>MNEVLAVVRPDESMNMNESGFVVEGNSSQSQNDVTPRTLHFSGLSGRRLCKSHKELVALHVIQRPGAKCTEGGHNGSLQRVQDNDQPQVCEGDEEGGVTPRLAKLQEPRATTQPLEFPLL</sequence>
<evidence type="ECO:0000313" key="3">
    <source>
        <dbReference type="Proteomes" id="UP001286313"/>
    </source>
</evidence>
<dbReference type="Proteomes" id="UP001286313">
    <property type="component" value="Unassembled WGS sequence"/>
</dbReference>
<dbReference type="AlphaFoldDB" id="A0AAE1EIH5"/>
<dbReference type="EMBL" id="JAWQEG010007220">
    <property type="protein sequence ID" value="KAK3852823.1"/>
    <property type="molecule type" value="Genomic_DNA"/>
</dbReference>
<accession>A0AAE1EIH5</accession>
<proteinExistence type="predicted"/>
<feature type="region of interest" description="Disordered" evidence="1">
    <location>
        <begin position="69"/>
        <end position="120"/>
    </location>
</feature>
<reference evidence="2" key="1">
    <citation type="submission" date="2023-10" db="EMBL/GenBank/DDBJ databases">
        <title>Genome assemblies of two species of porcelain crab, Petrolisthes cinctipes and Petrolisthes manimaculis (Anomura: Porcellanidae).</title>
        <authorList>
            <person name="Angst P."/>
        </authorList>
    </citation>
    <scope>NUCLEOTIDE SEQUENCE</scope>
    <source>
        <strain evidence="2">PB745_01</strain>
        <tissue evidence="2">Gill</tissue>
    </source>
</reference>
<protein>
    <submittedName>
        <fullName evidence="2">Uncharacterized protein</fullName>
    </submittedName>
</protein>
<organism evidence="2 3">
    <name type="scientific">Petrolisthes cinctipes</name>
    <name type="common">Flat porcelain crab</name>
    <dbReference type="NCBI Taxonomy" id="88211"/>
    <lineage>
        <taxon>Eukaryota</taxon>
        <taxon>Metazoa</taxon>
        <taxon>Ecdysozoa</taxon>
        <taxon>Arthropoda</taxon>
        <taxon>Crustacea</taxon>
        <taxon>Multicrustacea</taxon>
        <taxon>Malacostraca</taxon>
        <taxon>Eumalacostraca</taxon>
        <taxon>Eucarida</taxon>
        <taxon>Decapoda</taxon>
        <taxon>Pleocyemata</taxon>
        <taxon>Anomura</taxon>
        <taxon>Galatheoidea</taxon>
        <taxon>Porcellanidae</taxon>
        <taxon>Petrolisthes</taxon>
    </lineage>
</organism>
<keyword evidence="3" id="KW-1185">Reference proteome</keyword>
<evidence type="ECO:0000256" key="1">
    <source>
        <dbReference type="SAM" id="MobiDB-lite"/>
    </source>
</evidence>